<dbReference type="GO" id="GO:0004888">
    <property type="term" value="F:transmembrane signaling receptor activity"/>
    <property type="evidence" value="ECO:0007669"/>
    <property type="project" value="InterPro"/>
</dbReference>
<dbReference type="OrthoDB" id="5876551at2759"/>
<proteinExistence type="inferred from homology"/>
<evidence type="ECO:0000256" key="6">
    <source>
        <dbReference type="SAM" id="Phobius"/>
    </source>
</evidence>
<comment type="subcellular location">
    <subcellularLocation>
        <location evidence="1">Membrane</location>
        <topology evidence="1">Multi-pass membrane protein</topology>
    </subcellularLocation>
</comment>
<keyword evidence="4 6" id="KW-1133">Transmembrane helix</keyword>
<accession>A0A8S9ZQ95</accession>
<comment type="similarity">
    <text evidence="2">Belongs to the nematode receptor-like protein srb family.</text>
</comment>
<evidence type="ECO:0000313" key="8">
    <source>
        <dbReference type="Proteomes" id="UP000605970"/>
    </source>
</evidence>
<dbReference type="PANTHER" id="PTHR31216:SF11">
    <property type="entry name" value="SERPENTINE RECEPTOR CLASS BETA-16-RELATED"/>
    <property type="match status" value="1"/>
</dbReference>
<feature type="transmembrane region" description="Helical" evidence="6">
    <location>
        <begin position="63"/>
        <end position="86"/>
    </location>
</feature>
<evidence type="ECO:0000256" key="1">
    <source>
        <dbReference type="ARBA" id="ARBA00004141"/>
    </source>
</evidence>
<comment type="caution">
    <text evidence="7">The sequence shown here is derived from an EMBL/GenBank/DDBJ whole genome shotgun (WGS) entry which is preliminary data.</text>
</comment>
<reference evidence="7" key="1">
    <citation type="journal article" date="2020" name="Ecol. Evol.">
        <title>Genome structure and content of the rice root-knot nematode (Meloidogyne graminicola).</title>
        <authorList>
            <person name="Phan N.T."/>
            <person name="Danchin E.G.J."/>
            <person name="Klopp C."/>
            <person name="Perfus-Barbeoch L."/>
            <person name="Kozlowski D.K."/>
            <person name="Koutsovoulos G.D."/>
            <person name="Lopez-Roques C."/>
            <person name="Bouchez O."/>
            <person name="Zahm M."/>
            <person name="Besnard G."/>
            <person name="Bellafiore S."/>
        </authorList>
    </citation>
    <scope>NUCLEOTIDE SEQUENCE</scope>
    <source>
        <strain evidence="7">VN-18</strain>
    </source>
</reference>
<name>A0A8S9ZQ95_9BILA</name>
<evidence type="ECO:0000256" key="3">
    <source>
        <dbReference type="ARBA" id="ARBA00022692"/>
    </source>
</evidence>
<dbReference type="Pfam" id="PF10292">
    <property type="entry name" value="7TM_GPCR_Srab"/>
    <property type="match status" value="1"/>
</dbReference>
<evidence type="ECO:0000256" key="2">
    <source>
        <dbReference type="ARBA" id="ARBA00006860"/>
    </source>
</evidence>
<keyword evidence="8" id="KW-1185">Reference proteome</keyword>
<dbReference type="PANTHER" id="PTHR31216">
    <property type="entry name" value="SERPENTINE RECEPTOR CLASS BETA-1-RELATED-RELATED"/>
    <property type="match status" value="1"/>
</dbReference>
<dbReference type="GO" id="GO:0007606">
    <property type="term" value="P:sensory perception of chemical stimulus"/>
    <property type="evidence" value="ECO:0007669"/>
    <property type="project" value="InterPro"/>
</dbReference>
<feature type="transmembrane region" description="Helical" evidence="6">
    <location>
        <begin position="260"/>
        <end position="279"/>
    </location>
</feature>
<evidence type="ECO:0000256" key="4">
    <source>
        <dbReference type="ARBA" id="ARBA00022989"/>
    </source>
</evidence>
<evidence type="ECO:0000256" key="5">
    <source>
        <dbReference type="ARBA" id="ARBA00023136"/>
    </source>
</evidence>
<keyword evidence="3 6" id="KW-0812">Transmembrane</keyword>
<dbReference type="InterPro" id="IPR019408">
    <property type="entry name" value="7TM_GPCR_serpentine_rcpt_Srab"/>
</dbReference>
<sequence>MSQKEQNLIENSTHCKEIEDILTNNFYFILMPLQMILLIFILISIIILIIYFKYNKFYLHGNLLILFTNIIILYFIHSTFLLFSFIRYKILLYTYNNNSCNLLTPIWLVLTIYAPYYINSIAYPLFHFCIMIERIRATILAEKYENENYKLGILMCILIWLISIIYYIYLALSALADTDNFGQPQGPTYITSKYNATTMFYMTIITLILMIVTTLGDWRITILNKKIRMLSKNSIKYNLSHNFQLNENIISMRLIFPLDLSYAIFYSFYIIIVLILRAYKSSMSLTQYVLLYDAVDTFIFLHTSITIIKY</sequence>
<feature type="transmembrane region" description="Helical" evidence="6">
    <location>
        <begin position="199"/>
        <end position="220"/>
    </location>
</feature>
<protein>
    <submittedName>
        <fullName evidence="7">Uncharacterized protein</fullName>
    </submittedName>
</protein>
<dbReference type="Proteomes" id="UP000605970">
    <property type="component" value="Unassembled WGS sequence"/>
</dbReference>
<keyword evidence="5 6" id="KW-0472">Membrane</keyword>
<gene>
    <name evidence="7" type="ORF">Mgra_00005351</name>
</gene>
<organism evidence="7 8">
    <name type="scientific">Meloidogyne graminicola</name>
    <dbReference type="NCBI Taxonomy" id="189291"/>
    <lineage>
        <taxon>Eukaryota</taxon>
        <taxon>Metazoa</taxon>
        <taxon>Ecdysozoa</taxon>
        <taxon>Nematoda</taxon>
        <taxon>Chromadorea</taxon>
        <taxon>Rhabditida</taxon>
        <taxon>Tylenchina</taxon>
        <taxon>Tylenchomorpha</taxon>
        <taxon>Tylenchoidea</taxon>
        <taxon>Meloidogynidae</taxon>
        <taxon>Meloidogyninae</taxon>
        <taxon>Meloidogyne</taxon>
    </lineage>
</organism>
<dbReference type="GO" id="GO:0016020">
    <property type="term" value="C:membrane"/>
    <property type="evidence" value="ECO:0007669"/>
    <property type="project" value="UniProtKB-SubCell"/>
</dbReference>
<dbReference type="InterPro" id="IPR002184">
    <property type="entry name" value="7TM_GPCR_serpentine_rcpt_Srb"/>
</dbReference>
<feature type="transmembrane region" description="Helical" evidence="6">
    <location>
        <begin position="26"/>
        <end position="51"/>
    </location>
</feature>
<feature type="transmembrane region" description="Helical" evidence="6">
    <location>
        <begin position="151"/>
        <end position="172"/>
    </location>
</feature>
<feature type="transmembrane region" description="Helical" evidence="6">
    <location>
        <begin position="106"/>
        <end position="130"/>
    </location>
</feature>
<dbReference type="AlphaFoldDB" id="A0A8S9ZQ95"/>
<evidence type="ECO:0000313" key="7">
    <source>
        <dbReference type="EMBL" id="KAF7635236.1"/>
    </source>
</evidence>
<dbReference type="EMBL" id="JABEBT010000045">
    <property type="protein sequence ID" value="KAF7635236.1"/>
    <property type="molecule type" value="Genomic_DNA"/>
</dbReference>
<feature type="transmembrane region" description="Helical" evidence="6">
    <location>
        <begin position="285"/>
        <end position="308"/>
    </location>
</feature>